<name>A0ACC6QTN2_9ACTN</name>
<organism evidence="1 2">
    <name type="scientific">Streptomyces pratisoli</name>
    <dbReference type="NCBI Taxonomy" id="3139917"/>
    <lineage>
        <taxon>Bacteria</taxon>
        <taxon>Bacillati</taxon>
        <taxon>Actinomycetota</taxon>
        <taxon>Actinomycetes</taxon>
        <taxon>Kitasatosporales</taxon>
        <taxon>Streptomycetaceae</taxon>
        <taxon>Streptomyces</taxon>
    </lineage>
</organism>
<dbReference type="Proteomes" id="UP001375539">
    <property type="component" value="Unassembled WGS sequence"/>
</dbReference>
<gene>
    <name evidence="1" type="ORF">WKI58_35245</name>
</gene>
<keyword evidence="2" id="KW-1185">Reference proteome</keyword>
<reference evidence="1" key="1">
    <citation type="submission" date="2024-03" db="EMBL/GenBank/DDBJ databases">
        <title>Novel Streptomyces species of biotechnological and ecological value are a feature of Machair soil.</title>
        <authorList>
            <person name="Prole J.R."/>
            <person name="Goodfellow M."/>
            <person name="Allenby N."/>
            <person name="Ward A.C."/>
        </authorList>
    </citation>
    <scope>NUCLEOTIDE SEQUENCE</scope>
    <source>
        <strain evidence="1">MS1.AVA.4</strain>
    </source>
</reference>
<proteinExistence type="predicted"/>
<evidence type="ECO:0000313" key="2">
    <source>
        <dbReference type="Proteomes" id="UP001375539"/>
    </source>
</evidence>
<accession>A0ACC6QTN2</accession>
<comment type="caution">
    <text evidence="1">The sequence shown here is derived from an EMBL/GenBank/DDBJ whole genome shotgun (WGS) entry which is preliminary data.</text>
</comment>
<sequence>MTGSSTTQHLLHPAGHAVPSAAGDRVHDAITRRLGEQPLTPDTELAALGIDSLLLLRILGDLAVDPTQEIDPYQLADVVTVADLVAFVASWN</sequence>
<protein>
    <submittedName>
        <fullName evidence="1">Phosphopantetheine-binding protein</fullName>
    </submittedName>
</protein>
<evidence type="ECO:0000313" key="1">
    <source>
        <dbReference type="EMBL" id="MEJ8661704.1"/>
    </source>
</evidence>
<dbReference type="EMBL" id="JBBKAI010000002">
    <property type="protein sequence ID" value="MEJ8661704.1"/>
    <property type="molecule type" value="Genomic_DNA"/>
</dbReference>